<dbReference type="PANTHER" id="PTHR31793:SF27">
    <property type="entry name" value="NOVEL THIOESTERASE SUPERFAMILY DOMAIN AND SAPOSIN A-TYPE DOMAIN CONTAINING PROTEIN (0610012H03RIK)"/>
    <property type="match status" value="1"/>
</dbReference>
<dbReference type="NCBIfam" id="TIGR00051">
    <property type="entry name" value="YbgC/FadM family acyl-CoA thioesterase"/>
    <property type="match status" value="1"/>
</dbReference>
<comment type="similarity">
    <text evidence="1">Belongs to the 4-hydroxybenzoyl-CoA thioesterase family.</text>
</comment>
<dbReference type="RefSeq" id="WP_173222431.1">
    <property type="nucleotide sequence ID" value="NZ_CP048104.1"/>
</dbReference>
<dbReference type="Pfam" id="PF13279">
    <property type="entry name" value="4HBT_2"/>
    <property type="match status" value="1"/>
</dbReference>
<evidence type="ECO:0000313" key="3">
    <source>
        <dbReference type="EMBL" id="QKG84592.1"/>
    </source>
</evidence>
<keyword evidence="2" id="KW-0378">Hydrolase</keyword>
<dbReference type="Proteomes" id="UP000503088">
    <property type="component" value="Chromosome"/>
</dbReference>
<dbReference type="PANTHER" id="PTHR31793">
    <property type="entry name" value="4-HYDROXYBENZOYL-COA THIOESTERASE FAMILY MEMBER"/>
    <property type="match status" value="1"/>
</dbReference>
<evidence type="ECO:0000313" key="4">
    <source>
        <dbReference type="Proteomes" id="UP000503088"/>
    </source>
</evidence>
<dbReference type="AlphaFoldDB" id="A0A7D4BFT3"/>
<accession>A0A7D4BFT3</accession>
<dbReference type="InterPro" id="IPR006684">
    <property type="entry name" value="YbgC/YbaW"/>
</dbReference>
<organism evidence="3 4">
    <name type="scientific">Kroppenstedtia pulmonis</name>
    <dbReference type="NCBI Taxonomy" id="1380685"/>
    <lineage>
        <taxon>Bacteria</taxon>
        <taxon>Bacillati</taxon>
        <taxon>Bacillota</taxon>
        <taxon>Bacilli</taxon>
        <taxon>Bacillales</taxon>
        <taxon>Thermoactinomycetaceae</taxon>
        <taxon>Kroppenstedtia</taxon>
    </lineage>
</organism>
<dbReference type="InterPro" id="IPR029069">
    <property type="entry name" value="HotDog_dom_sf"/>
</dbReference>
<evidence type="ECO:0000256" key="1">
    <source>
        <dbReference type="ARBA" id="ARBA00005953"/>
    </source>
</evidence>
<gene>
    <name evidence="3" type="ORF">GXN76_08950</name>
</gene>
<dbReference type="CDD" id="cd00586">
    <property type="entry name" value="4HBT"/>
    <property type="match status" value="1"/>
</dbReference>
<name>A0A7D4BFT3_9BACL</name>
<dbReference type="Gene3D" id="3.10.129.10">
    <property type="entry name" value="Hotdog Thioesterase"/>
    <property type="match status" value="1"/>
</dbReference>
<evidence type="ECO:0000256" key="2">
    <source>
        <dbReference type="ARBA" id="ARBA00022801"/>
    </source>
</evidence>
<dbReference type="PIRSF" id="PIRSF003230">
    <property type="entry name" value="YbgC"/>
    <property type="match status" value="1"/>
</dbReference>
<protein>
    <submittedName>
        <fullName evidence="3">Acyl-CoA thioesterase</fullName>
    </submittedName>
</protein>
<dbReference type="KEGG" id="kpul:GXN76_08950"/>
<keyword evidence="4" id="KW-1185">Reference proteome</keyword>
<dbReference type="GO" id="GO:0047617">
    <property type="term" value="F:fatty acyl-CoA hydrolase activity"/>
    <property type="evidence" value="ECO:0007669"/>
    <property type="project" value="TreeGrafter"/>
</dbReference>
<dbReference type="SUPFAM" id="SSF54637">
    <property type="entry name" value="Thioesterase/thiol ester dehydrase-isomerase"/>
    <property type="match status" value="1"/>
</dbReference>
<dbReference type="InterPro" id="IPR050563">
    <property type="entry name" value="4-hydroxybenzoyl-CoA_TE"/>
</dbReference>
<dbReference type="EMBL" id="CP048104">
    <property type="protein sequence ID" value="QKG84592.1"/>
    <property type="molecule type" value="Genomic_DNA"/>
</dbReference>
<sequence>MKHEFGLTVRSTDVDMIGHVNHAQYLVYMEWARFEWLRDAGLTLEELTQRNLLPVVVRVEIDYKKELMMDEKVKVVSEALRLGNKSAVIGQRVMDEEGNTACEAEVTVVMIDAVSRRATSLPEEFREAFATE</sequence>
<proteinExistence type="inferred from homology"/>
<reference evidence="3 4" key="1">
    <citation type="submission" date="2020-01" db="EMBL/GenBank/DDBJ databases">
        <authorList>
            <person name="Gulvik C.A."/>
            <person name="Batra D.G."/>
        </authorList>
    </citation>
    <scope>NUCLEOTIDE SEQUENCE [LARGE SCALE GENOMIC DNA]</scope>
    <source>
        <strain evidence="3 4">W9323</strain>
    </source>
</reference>